<dbReference type="PROSITE" id="PS50206">
    <property type="entry name" value="RHODANESE_3"/>
    <property type="match status" value="1"/>
</dbReference>
<dbReference type="OrthoDB" id="9804286at2"/>
<evidence type="ECO:0000256" key="1">
    <source>
        <dbReference type="ARBA" id="ARBA00009919"/>
    </source>
</evidence>
<reference evidence="3 4" key="1">
    <citation type="journal article" date="2016" name="Front. Microbiol.">
        <title>Comparative Genomic Analysis Reveals a Diverse Repertoire of Genes Involved in Prokaryote-Eukaryote Interactions within the Pseudovibrio Genus.</title>
        <authorList>
            <person name="Romano S."/>
            <person name="Fernandez-Guerra A."/>
            <person name="Reen F.J."/>
            <person name="Glockner F.O."/>
            <person name="Crowley S.P."/>
            <person name="O'Sullivan O."/>
            <person name="Cotter P.D."/>
            <person name="Adams C."/>
            <person name="Dobson A.D."/>
            <person name="O'Gara F."/>
        </authorList>
    </citation>
    <scope>NUCLEOTIDE SEQUENCE [LARGE SCALE GENOMIC DNA]</scope>
    <source>
        <strain evidence="3 4">Ad2</strain>
    </source>
</reference>
<dbReference type="GO" id="GO:0005737">
    <property type="term" value="C:cytoplasm"/>
    <property type="evidence" value="ECO:0007669"/>
    <property type="project" value="TreeGrafter"/>
</dbReference>
<name>A0A165UPH3_9HYPH</name>
<protein>
    <submittedName>
        <fullName evidence="3">Putative adenylyltransferase/sulfurtransferase MoeZ</fullName>
    </submittedName>
</protein>
<dbReference type="Proteomes" id="UP000076577">
    <property type="component" value="Unassembled WGS sequence"/>
</dbReference>
<dbReference type="GO" id="GO:0004792">
    <property type="term" value="F:thiosulfate-cyanide sulfurtransferase activity"/>
    <property type="evidence" value="ECO:0007669"/>
    <property type="project" value="TreeGrafter"/>
</dbReference>
<dbReference type="InterPro" id="IPR045886">
    <property type="entry name" value="ThiF/MoeB/HesA"/>
</dbReference>
<dbReference type="InterPro" id="IPR035985">
    <property type="entry name" value="Ubiquitin-activating_enz"/>
</dbReference>
<dbReference type="InterPro" id="IPR000594">
    <property type="entry name" value="ThiF_NAD_FAD-bd"/>
</dbReference>
<organism evidence="3 4">
    <name type="scientific">Pseudovibrio axinellae</name>
    <dbReference type="NCBI Taxonomy" id="989403"/>
    <lineage>
        <taxon>Bacteria</taxon>
        <taxon>Pseudomonadati</taxon>
        <taxon>Pseudomonadota</taxon>
        <taxon>Alphaproteobacteria</taxon>
        <taxon>Hyphomicrobiales</taxon>
        <taxon>Stappiaceae</taxon>
        <taxon>Pseudovibrio</taxon>
    </lineage>
</organism>
<dbReference type="CDD" id="cd00757">
    <property type="entry name" value="ThiF_MoeB_HesA_family"/>
    <property type="match status" value="1"/>
</dbReference>
<dbReference type="CDD" id="cd00158">
    <property type="entry name" value="RHOD"/>
    <property type="match status" value="1"/>
</dbReference>
<proteinExistence type="inferred from homology"/>
<keyword evidence="4" id="KW-1185">Reference proteome</keyword>
<feature type="domain" description="Rhodanese" evidence="2">
    <location>
        <begin position="273"/>
        <end position="319"/>
    </location>
</feature>
<keyword evidence="3" id="KW-0548">Nucleotidyltransferase</keyword>
<dbReference type="SUPFAM" id="SSF69572">
    <property type="entry name" value="Activating enzymes of the ubiquitin-like proteins"/>
    <property type="match status" value="1"/>
</dbReference>
<evidence type="ECO:0000259" key="2">
    <source>
        <dbReference type="PROSITE" id="PS50206"/>
    </source>
</evidence>
<keyword evidence="3" id="KW-0808">Transferase</keyword>
<dbReference type="PANTHER" id="PTHR10953:SF102">
    <property type="entry name" value="ADENYLYLTRANSFERASE AND SULFURTRANSFERASE MOCS3"/>
    <property type="match status" value="1"/>
</dbReference>
<dbReference type="InterPro" id="IPR001763">
    <property type="entry name" value="Rhodanese-like_dom"/>
</dbReference>
<evidence type="ECO:0000313" key="3">
    <source>
        <dbReference type="EMBL" id="KZL12659.1"/>
    </source>
</evidence>
<dbReference type="GO" id="GO:0008641">
    <property type="term" value="F:ubiquitin-like modifier activating enzyme activity"/>
    <property type="evidence" value="ECO:0007669"/>
    <property type="project" value="InterPro"/>
</dbReference>
<dbReference type="AlphaFoldDB" id="A0A165UPH3"/>
<dbReference type="RefSeq" id="WP_068009801.1">
    <property type="nucleotide sequence ID" value="NZ_FOFM01000001.1"/>
</dbReference>
<gene>
    <name evidence="3" type="primary">moeZ_2</name>
    <name evidence="3" type="ORF">PsAD2_03966</name>
</gene>
<sequence length="321" mass="34031">MTRYDRQMILPDVGTKGQERLQAAHVLVVGAGGLGCPVMQYLAGAGVGVITIVDPDVVEESNLHRQPLYSLADVGESKAYAAAARLHGYNPEVELRALNVALDPSNASELVAQADVIVDAADTFAASYTLSDECYLQGKPLISASALGTSGYLGGFCGGAPSLRAVFPAPTTNSANCASAGVLGPSVGTIGTLQAQMTLAVLLGFSPNPLGRLVTLDLRSFQFGGFSFASAKEPERYTPFISLQDLHQDDMVIELRDICETPQATCERAVRLLPEDLASHNFSNAKRIVLCCKTGLRAWRSAEILHKKGHTNLALIADTRS</sequence>
<dbReference type="Gene3D" id="3.40.50.720">
    <property type="entry name" value="NAD(P)-binding Rossmann-like Domain"/>
    <property type="match status" value="1"/>
</dbReference>
<dbReference type="InterPro" id="IPR036873">
    <property type="entry name" value="Rhodanese-like_dom_sf"/>
</dbReference>
<dbReference type="STRING" id="989403.SAMN05421798_10114"/>
<dbReference type="PANTHER" id="PTHR10953">
    <property type="entry name" value="UBIQUITIN-ACTIVATING ENZYME E1"/>
    <property type="match status" value="1"/>
</dbReference>
<dbReference type="SUPFAM" id="SSF52821">
    <property type="entry name" value="Rhodanese/Cell cycle control phosphatase"/>
    <property type="match status" value="1"/>
</dbReference>
<dbReference type="PATRIC" id="fig|989403.3.peg.4318"/>
<comment type="similarity">
    <text evidence="1">Belongs to the HesA/MoeB/ThiF family.</text>
</comment>
<dbReference type="FunFam" id="3.40.50.720:FF:000080">
    <property type="entry name" value="Thiazole biosynthesis adenylyltransferase ThiF"/>
    <property type="match status" value="1"/>
</dbReference>
<dbReference type="Pfam" id="PF00899">
    <property type="entry name" value="ThiF"/>
    <property type="match status" value="1"/>
</dbReference>
<comment type="caution">
    <text evidence="3">The sequence shown here is derived from an EMBL/GenBank/DDBJ whole genome shotgun (WGS) entry which is preliminary data.</text>
</comment>
<accession>A0A165UPH3</accession>
<evidence type="ECO:0000313" key="4">
    <source>
        <dbReference type="Proteomes" id="UP000076577"/>
    </source>
</evidence>
<dbReference type="GO" id="GO:0016779">
    <property type="term" value="F:nucleotidyltransferase activity"/>
    <property type="evidence" value="ECO:0007669"/>
    <property type="project" value="UniProtKB-KW"/>
</dbReference>
<dbReference type="EMBL" id="LMCB01000098">
    <property type="protein sequence ID" value="KZL12659.1"/>
    <property type="molecule type" value="Genomic_DNA"/>
</dbReference>